<evidence type="ECO:0000256" key="4">
    <source>
        <dbReference type="SAM" id="MobiDB-lite"/>
    </source>
</evidence>
<reference evidence="5 6" key="1">
    <citation type="journal article" date="2009" name="Nature">
        <title>The Sorghum bicolor genome and the diversification of grasses.</title>
        <authorList>
            <person name="Paterson A.H."/>
            <person name="Bowers J.E."/>
            <person name="Bruggmann R."/>
            <person name="Dubchak I."/>
            <person name="Grimwood J."/>
            <person name="Gundlach H."/>
            <person name="Haberer G."/>
            <person name="Hellsten U."/>
            <person name="Mitros T."/>
            <person name="Poliakov A."/>
            <person name="Schmutz J."/>
            <person name="Spannagl M."/>
            <person name="Tang H."/>
            <person name="Wang X."/>
            <person name="Wicker T."/>
            <person name="Bharti A.K."/>
            <person name="Chapman J."/>
            <person name="Feltus F.A."/>
            <person name="Gowik U."/>
            <person name="Grigoriev I.V."/>
            <person name="Lyons E."/>
            <person name="Maher C.A."/>
            <person name="Martis M."/>
            <person name="Narechania A."/>
            <person name="Otillar R.P."/>
            <person name="Penning B.W."/>
            <person name="Salamov A.A."/>
            <person name="Wang Y."/>
            <person name="Zhang L."/>
            <person name="Carpita N.C."/>
            <person name="Freeling M."/>
            <person name="Gingle A.R."/>
            <person name="Hash C.T."/>
            <person name="Keller B."/>
            <person name="Klein P."/>
            <person name="Kresovich S."/>
            <person name="McCann M.C."/>
            <person name="Ming R."/>
            <person name="Peterson D.G."/>
            <person name="Mehboob-ur-Rahman"/>
            <person name="Ware D."/>
            <person name="Westhoff P."/>
            <person name="Mayer K.F."/>
            <person name="Messing J."/>
            <person name="Rokhsar D.S."/>
        </authorList>
    </citation>
    <scope>NUCLEOTIDE SEQUENCE [LARGE SCALE GENOMIC DNA]</scope>
    <source>
        <strain evidence="6">cv. BTx623</strain>
    </source>
</reference>
<keyword evidence="2" id="KW-0805">Transcription regulation</keyword>
<dbReference type="Gramene" id="KXG39275">
    <property type="protein sequence ID" value="KXG39275"/>
    <property type="gene ID" value="SORBI_3001G356300"/>
</dbReference>
<protein>
    <submittedName>
        <fullName evidence="5">Uncharacterized protein</fullName>
    </submittedName>
</protein>
<dbReference type="STRING" id="4558.A0A1B6QMZ1"/>
<keyword evidence="3" id="KW-0804">Transcription</keyword>
<feature type="region of interest" description="Disordered" evidence="4">
    <location>
        <begin position="59"/>
        <end position="122"/>
    </location>
</feature>
<proteinExistence type="predicted"/>
<sequence length="152" mass="15848">MVSGEAAGGKKRKASVAEDITSPAAARREPRRGLGVAELERIRVALEMAERCYGYAAASSSLSSAAPQHHPPPALPPPATLVVHSAGVAAVPTHHQHSSSSASQRQGPRRAHAKPGQTTAPLPQVAFVDLVDSDDDTVVGVDVEELDLELKL</sequence>
<dbReference type="PANTHER" id="PTHR33388">
    <property type="entry name" value="OS01G0212500 PROTEIN"/>
    <property type="match status" value="1"/>
</dbReference>
<evidence type="ECO:0000313" key="6">
    <source>
        <dbReference type="Proteomes" id="UP000000768"/>
    </source>
</evidence>
<feature type="compositionally biased region" description="Pro residues" evidence="4">
    <location>
        <begin position="69"/>
        <end position="79"/>
    </location>
</feature>
<name>A0A1B6QMZ1_SORBI</name>
<evidence type="ECO:0000256" key="3">
    <source>
        <dbReference type="ARBA" id="ARBA00023163"/>
    </source>
</evidence>
<accession>A0A1B6QMZ1</accession>
<evidence type="ECO:0000256" key="1">
    <source>
        <dbReference type="ARBA" id="ARBA00022491"/>
    </source>
</evidence>
<organism evidence="5 6">
    <name type="scientific">Sorghum bicolor</name>
    <name type="common">Sorghum</name>
    <name type="synonym">Sorghum vulgare</name>
    <dbReference type="NCBI Taxonomy" id="4558"/>
    <lineage>
        <taxon>Eukaryota</taxon>
        <taxon>Viridiplantae</taxon>
        <taxon>Streptophyta</taxon>
        <taxon>Embryophyta</taxon>
        <taxon>Tracheophyta</taxon>
        <taxon>Spermatophyta</taxon>
        <taxon>Magnoliopsida</taxon>
        <taxon>Liliopsida</taxon>
        <taxon>Poales</taxon>
        <taxon>Poaceae</taxon>
        <taxon>PACMAD clade</taxon>
        <taxon>Panicoideae</taxon>
        <taxon>Andropogonodae</taxon>
        <taxon>Andropogoneae</taxon>
        <taxon>Sorghinae</taxon>
        <taxon>Sorghum</taxon>
    </lineage>
</organism>
<dbReference type="InParanoid" id="A0A1B6QMZ1"/>
<evidence type="ECO:0000256" key="2">
    <source>
        <dbReference type="ARBA" id="ARBA00023015"/>
    </source>
</evidence>
<keyword evidence="1" id="KW-0678">Repressor</keyword>
<keyword evidence="6" id="KW-1185">Reference proteome</keyword>
<gene>
    <name evidence="5" type="ORF">SORBI_3001G356300</name>
</gene>
<feature type="compositionally biased region" description="Basic and acidic residues" evidence="4">
    <location>
        <begin position="26"/>
        <end position="37"/>
    </location>
</feature>
<feature type="compositionally biased region" description="Low complexity" evidence="4">
    <location>
        <begin position="59"/>
        <end position="68"/>
    </location>
</feature>
<dbReference type="AlphaFoldDB" id="A0A1B6QMZ1"/>
<dbReference type="PANTHER" id="PTHR33388:SF13">
    <property type="match status" value="1"/>
</dbReference>
<dbReference type="eggNOG" id="ENOG502R7EJ">
    <property type="taxonomic scope" value="Eukaryota"/>
</dbReference>
<evidence type="ECO:0000313" key="5">
    <source>
        <dbReference type="EMBL" id="KXG39275.1"/>
    </source>
</evidence>
<dbReference type="GO" id="GO:0003700">
    <property type="term" value="F:DNA-binding transcription factor activity"/>
    <property type="evidence" value="ECO:0007669"/>
    <property type="project" value="InterPro"/>
</dbReference>
<feature type="region of interest" description="Disordered" evidence="4">
    <location>
        <begin position="1"/>
        <end position="37"/>
    </location>
</feature>
<dbReference type="InterPro" id="IPR040356">
    <property type="entry name" value="SPEAR"/>
</dbReference>
<dbReference type="Proteomes" id="UP000000768">
    <property type="component" value="Chromosome 1"/>
</dbReference>
<reference evidence="6" key="2">
    <citation type="journal article" date="2018" name="Plant J.">
        <title>The Sorghum bicolor reference genome: improved assembly, gene annotations, a transcriptome atlas, and signatures of genome organization.</title>
        <authorList>
            <person name="McCormick R.F."/>
            <person name="Truong S.K."/>
            <person name="Sreedasyam A."/>
            <person name="Jenkins J."/>
            <person name="Shu S."/>
            <person name="Sims D."/>
            <person name="Kennedy M."/>
            <person name="Amirebrahimi M."/>
            <person name="Weers B.D."/>
            <person name="McKinley B."/>
            <person name="Mattison A."/>
            <person name="Morishige D.T."/>
            <person name="Grimwood J."/>
            <person name="Schmutz J."/>
            <person name="Mullet J.E."/>
        </authorList>
    </citation>
    <scope>NUCLEOTIDE SEQUENCE [LARGE SCALE GENOMIC DNA]</scope>
    <source>
        <strain evidence="6">cv. BTx623</strain>
    </source>
</reference>
<dbReference type="EMBL" id="CM000760">
    <property type="protein sequence ID" value="KXG39275.1"/>
    <property type="molecule type" value="Genomic_DNA"/>
</dbReference>